<dbReference type="AlphaFoldDB" id="A0A1H3RWT3"/>
<dbReference type="PROSITE" id="PS00012">
    <property type="entry name" value="PHOSPHOPANTETHEINE"/>
    <property type="match status" value="1"/>
</dbReference>
<evidence type="ECO:0000313" key="4">
    <source>
        <dbReference type="EMBL" id="SDZ29319.1"/>
    </source>
</evidence>
<dbReference type="InterPro" id="IPR036736">
    <property type="entry name" value="ACP-like_sf"/>
</dbReference>
<evidence type="ECO:0000256" key="1">
    <source>
        <dbReference type="ARBA" id="ARBA00022450"/>
    </source>
</evidence>
<keyword evidence="1" id="KW-0596">Phosphopantetheine</keyword>
<dbReference type="Pfam" id="PF00550">
    <property type="entry name" value="PP-binding"/>
    <property type="match status" value="1"/>
</dbReference>
<evidence type="ECO:0000313" key="5">
    <source>
        <dbReference type="Proteomes" id="UP000199515"/>
    </source>
</evidence>
<feature type="domain" description="Carrier" evidence="3">
    <location>
        <begin position="1"/>
        <end position="76"/>
    </location>
</feature>
<dbReference type="SUPFAM" id="SSF47336">
    <property type="entry name" value="ACP-like"/>
    <property type="match status" value="1"/>
</dbReference>
<reference evidence="4 5" key="1">
    <citation type="submission" date="2016-10" db="EMBL/GenBank/DDBJ databases">
        <authorList>
            <person name="de Groot N.N."/>
        </authorList>
    </citation>
    <scope>NUCLEOTIDE SEQUENCE [LARGE SCALE GENOMIC DNA]</scope>
    <source>
        <strain evidence="4 5">CPCC 202699</strain>
    </source>
</reference>
<dbReference type="InterPro" id="IPR009081">
    <property type="entry name" value="PP-bd_ACP"/>
</dbReference>
<proteinExistence type="predicted"/>
<gene>
    <name evidence="4" type="ORF">SAMN05421504_11216</name>
</gene>
<dbReference type="Gene3D" id="1.10.1200.10">
    <property type="entry name" value="ACP-like"/>
    <property type="match status" value="1"/>
</dbReference>
<dbReference type="OrthoDB" id="3537906at2"/>
<dbReference type="InterPro" id="IPR006162">
    <property type="entry name" value="Ppantetheine_attach_site"/>
</dbReference>
<dbReference type="Proteomes" id="UP000199515">
    <property type="component" value="Unassembled WGS sequence"/>
</dbReference>
<dbReference type="STRING" id="589385.SAMN05421504_11216"/>
<protein>
    <submittedName>
        <fullName evidence="4">Act minimal PKS acyl carrier protein</fullName>
    </submittedName>
</protein>
<name>A0A1H3RWT3_9PSEU</name>
<keyword evidence="5" id="KW-1185">Reference proteome</keyword>
<evidence type="ECO:0000259" key="3">
    <source>
        <dbReference type="PROSITE" id="PS50075"/>
    </source>
</evidence>
<dbReference type="EMBL" id="FNON01000012">
    <property type="protein sequence ID" value="SDZ29319.1"/>
    <property type="molecule type" value="Genomic_DNA"/>
</dbReference>
<sequence>MLTLDELLLILTDCAGSPEPVSGAVIDAEFADLGYDSVALIEATGRLSRDHGVELDDDATATARTPRALLELINHG</sequence>
<dbReference type="RefSeq" id="WP_091298219.1">
    <property type="nucleotide sequence ID" value="NZ_FNON01000012.1"/>
</dbReference>
<keyword evidence="2" id="KW-0597">Phosphoprotein</keyword>
<accession>A0A1H3RWT3</accession>
<organism evidence="4 5">
    <name type="scientific">Amycolatopsis xylanica</name>
    <dbReference type="NCBI Taxonomy" id="589385"/>
    <lineage>
        <taxon>Bacteria</taxon>
        <taxon>Bacillati</taxon>
        <taxon>Actinomycetota</taxon>
        <taxon>Actinomycetes</taxon>
        <taxon>Pseudonocardiales</taxon>
        <taxon>Pseudonocardiaceae</taxon>
        <taxon>Amycolatopsis</taxon>
    </lineage>
</organism>
<dbReference type="PROSITE" id="PS50075">
    <property type="entry name" value="CARRIER"/>
    <property type="match status" value="1"/>
</dbReference>
<evidence type="ECO:0000256" key="2">
    <source>
        <dbReference type="ARBA" id="ARBA00022553"/>
    </source>
</evidence>